<name>A0A9Q1IWY3_SYNKA</name>
<dbReference type="Pfam" id="PF00098">
    <property type="entry name" value="zf-CCHC"/>
    <property type="match status" value="1"/>
</dbReference>
<gene>
    <name evidence="3" type="ORF">SKAU_G00191900</name>
</gene>
<evidence type="ECO:0000313" key="4">
    <source>
        <dbReference type="Proteomes" id="UP001152622"/>
    </source>
</evidence>
<feature type="domain" description="CCHC-type" evidence="2">
    <location>
        <begin position="197"/>
        <end position="211"/>
    </location>
</feature>
<keyword evidence="1" id="KW-0479">Metal-binding</keyword>
<keyword evidence="1" id="KW-0863">Zinc-finger</keyword>
<comment type="caution">
    <text evidence="3">The sequence shown here is derived from an EMBL/GenBank/DDBJ whole genome shotgun (WGS) entry which is preliminary data.</text>
</comment>
<evidence type="ECO:0000313" key="3">
    <source>
        <dbReference type="EMBL" id="KAJ8356396.1"/>
    </source>
</evidence>
<sequence>MMEDPTHLLSEQCRQWPGVLLSDYQLDLCELYSRWCEQDPGGEDEDDALLRDQFLLGLQDGPLKQELQRQLRLQARLTFRQVSMEACALERELRGEDGLASQVPVTSLATRELPGRPEVDLERWKEEVKQDQLQDQLMALVWMALITELRQQCTPGPVAPLSGGTETWGAVTNHCYAPLTEQHFFPYRLDKRGRPICRECGEVGHVQRRCPVCRRERDLLNPNPRPW</sequence>
<accession>A0A9Q1IWY3</accession>
<dbReference type="PROSITE" id="PS50158">
    <property type="entry name" value="ZF_CCHC"/>
    <property type="match status" value="1"/>
</dbReference>
<organism evidence="3 4">
    <name type="scientific">Synaphobranchus kaupii</name>
    <name type="common">Kaup's arrowtooth eel</name>
    <dbReference type="NCBI Taxonomy" id="118154"/>
    <lineage>
        <taxon>Eukaryota</taxon>
        <taxon>Metazoa</taxon>
        <taxon>Chordata</taxon>
        <taxon>Craniata</taxon>
        <taxon>Vertebrata</taxon>
        <taxon>Euteleostomi</taxon>
        <taxon>Actinopterygii</taxon>
        <taxon>Neopterygii</taxon>
        <taxon>Teleostei</taxon>
        <taxon>Anguilliformes</taxon>
        <taxon>Synaphobranchidae</taxon>
        <taxon>Synaphobranchus</taxon>
    </lineage>
</organism>
<dbReference type="GO" id="GO:0003676">
    <property type="term" value="F:nucleic acid binding"/>
    <property type="evidence" value="ECO:0007669"/>
    <property type="project" value="InterPro"/>
</dbReference>
<reference evidence="3" key="1">
    <citation type="journal article" date="2023" name="Science">
        <title>Genome structures resolve the early diversification of teleost fishes.</title>
        <authorList>
            <person name="Parey E."/>
            <person name="Louis A."/>
            <person name="Montfort J."/>
            <person name="Bouchez O."/>
            <person name="Roques C."/>
            <person name="Iampietro C."/>
            <person name="Lluch J."/>
            <person name="Castinel A."/>
            <person name="Donnadieu C."/>
            <person name="Desvignes T."/>
            <person name="Floi Bucao C."/>
            <person name="Jouanno E."/>
            <person name="Wen M."/>
            <person name="Mejri S."/>
            <person name="Dirks R."/>
            <person name="Jansen H."/>
            <person name="Henkel C."/>
            <person name="Chen W.J."/>
            <person name="Zahm M."/>
            <person name="Cabau C."/>
            <person name="Klopp C."/>
            <person name="Thompson A.W."/>
            <person name="Robinson-Rechavi M."/>
            <person name="Braasch I."/>
            <person name="Lecointre G."/>
            <person name="Bobe J."/>
            <person name="Postlethwait J.H."/>
            <person name="Berthelot C."/>
            <person name="Roest Crollius H."/>
            <person name="Guiguen Y."/>
        </authorList>
    </citation>
    <scope>NUCLEOTIDE SEQUENCE</scope>
    <source>
        <strain evidence="3">WJC10195</strain>
    </source>
</reference>
<dbReference type="AlphaFoldDB" id="A0A9Q1IWY3"/>
<dbReference type="SUPFAM" id="SSF57756">
    <property type="entry name" value="Retrovirus zinc finger-like domains"/>
    <property type="match status" value="1"/>
</dbReference>
<evidence type="ECO:0000256" key="1">
    <source>
        <dbReference type="PROSITE-ProRule" id="PRU00047"/>
    </source>
</evidence>
<dbReference type="EMBL" id="JAINUF010000006">
    <property type="protein sequence ID" value="KAJ8356396.1"/>
    <property type="molecule type" value="Genomic_DNA"/>
</dbReference>
<dbReference type="GO" id="GO:0008270">
    <property type="term" value="F:zinc ion binding"/>
    <property type="evidence" value="ECO:0007669"/>
    <property type="project" value="UniProtKB-KW"/>
</dbReference>
<protein>
    <recommendedName>
        <fullName evidence="2">CCHC-type domain-containing protein</fullName>
    </recommendedName>
</protein>
<keyword evidence="1" id="KW-0862">Zinc</keyword>
<dbReference type="InterPro" id="IPR001878">
    <property type="entry name" value="Znf_CCHC"/>
</dbReference>
<dbReference type="OrthoDB" id="10067927at2759"/>
<keyword evidence="4" id="KW-1185">Reference proteome</keyword>
<proteinExistence type="predicted"/>
<dbReference type="InterPro" id="IPR036875">
    <property type="entry name" value="Znf_CCHC_sf"/>
</dbReference>
<dbReference type="Proteomes" id="UP001152622">
    <property type="component" value="Chromosome 6"/>
</dbReference>
<evidence type="ECO:0000259" key="2">
    <source>
        <dbReference type="PROSITE" id="PS50158"/>
    </source>
</evidence>